<gene>
    <name evidence="3" type="ORF">JKG68_31685</name>
</gene>
<dbReference type="Pfam" id="PF01609">
    <property type="entry name" value="DDE_Tnp_1"/>
    <property type="match status" value="1"/>
</dbReference>
<dbReference type="InterPro" id="IPR002559">
    <property type="entry name" value="Transposase_11"/>
</dbReference>
<evidence type="ECO:0000313" key="3">
    <source>
        <dbReference type="EMBL" id="MBL0408430.1"/>
    </source>
</evidence>
<organism evidence="3 4">
    <name type="scientific">Microvirga aerilata</name>
    <dbReference type="NCBI Taxonomy" id="670292"/>
    <lineage>
        <taxon>Bacteria</taxon>
        <taxon>Pseudomonadati</taxon>
        <taxon>Pseudomonadota</taxon>
        <taxon>Alphaproteobacteria</taxon>
        <taxon>Hyphomicrobiales</taxon>
        <taxon>Methylobacteriaceae</taxon>
        <taxon>Microvirga</taxon>
    </lineage>
</organism>
<keyword evidence="4" id="KW-1185">Reference proteome</keyword>
<dbReference type="GO" id="GO:0003677">
    <property type="term" value="F:DNA binding"/>
    <property type="evidence" value="ECO:0007669"/>
    <property type="project" value="InterPro"/>
</dbReference>
<accession>A0A936ZIP7</accession>
<proteinExistence type="predicted"/>
<name>A0A936ZIP7_9HYPH</name>
<evidence type="ECO:0000259" key="2">
    <source>
        <dbReference type="Pfam" id="PF01609"/>
    </source>
</evidence>
<feature type="region of interest" description="Disordered" evidence="1">
    <location>
        <begin position="1"/>
        <end position="23"/>
    </location>
</feature>
<protein>
    <recommendedName>
        <fullName evidence="2">Transposase IS4-like domain-containing protein</fullName>
    </recommendedName>
</protein>
<evidence type="ECO:0000313" key="4">
    <source>
        <dbReference type="Proteomes" id="UP000605848"/>
    </source>
</evidence>
<dbReference type="Proteomes" id="UP000605848">
    <property type="component" value="Unassembled WGS sequence"/>
</dbReference>
<sequence length="55" mass="5705">MIDSQTVKAPAAPGGGGYDAAKKVKGRKRHIAADTDGRLFAGQPHTRRCAGCPGR</sequence>
<feature type="domain" description="Transposase IS4-like" evidence="2">
    <location>
        <begin position="2"/>
        <end position="45"/>
    </location>
</feature>
<dbReference type="GO" id="GO:0004803">
    <property type="term" value="F:transposase activity"/>
    <property type="evidence" value="ECO:0007669"/>
    <property type="project" value="InterPro"/>
</dbReference>
<dbReference type="EMBL" id="JAEQMY010000216">
    <property type="protein sequence ID" value="MBL0408430.1"/>
    <property type="molecule type" value="Genomic_DNA"/>
</dbReference>
<dbReference type="AlphaFoldDB" id="A0A936ZIP7"/>
<dbReference type="GO" id="GO:0006313">
    <property type="term" value="P:DNA transposition"/>
    <property type="evidence" value="ECO:0007669"/>
    <property type="project" value="InterPro"/>
</dbReference>
<evidence type="ECO:0000256" key="1">
    <source>
        <dbReference type="SAM" id="MobiDB-lite"/>
    </source>
</evidence>
<comment type="caution">
    <text evidence="3">The sequence shown here is derived from an EMBL/GenBank/DDBJ whole genome shotgun (WGS) entry which is preliminary data.</text>
</comment>
<reference evidence="3" key="1">
    <citation type="submission" date="2021-01" db="EMBL/GenBank/DDBJ databases">
        <title>Microvirga sp.</title>
        <authorList>
            <person name="Kim M.K."/>
        </authorList>
    </citation>
    <scope>NUCLEOTIDE SEQUENCE</scope>
    <source>
        <strain evidence="3">5420S-16</strain>
    </source>
</reference>